<reference evidence="2" key="1">
    <citation type="submission" date="2021-01" db="EMBL/GenBank/DDBJ databases">
        <authorList>
            <person name="Corre E."/>
            <person name="Pelletier E."/>
            <person name="Niang G."/>
            <person name="Scheremetjew M."/>
            <person name="Finn R."/>
            <person name="Kale V."/>
            <person name="Holt S."/>
            <person name="Cochrane G."/>
            <person name="Meng A."/>
            <person name="Brown T."/>
            <person name="Cohen L."/>
        </authorList>
    </citation>
    <scope>NUCLEOTIDE SEQUENCE</scope>
</reference>
<gene>
    <name evidence="2" type="ORF">NSCI0253_LOCUS31698</name>
</gene>
<dbReference type="AlphaFoldDB" id="A0A7S1FCL9"/>
<dbReference type="EMBL" id="HBFQ01044737">
    <property type="protein sequence ID" value="CAD8857346.1"/>
    <property type="molecule type" value="Transcribed_RNA"/>
</dbReference>
<sequence>MPRASDSREREPARGRGENDRREARDRDYRREDKRDDRRDDSDRDRREHRDDRRSDFQDRDDRRSDAPTREESRKDSREDRREGGAERNRSSKRSPSRSRSPAQTREPAVGEPVVEVVASTKRANGDCASQAVIHVPGVGGRLRTLRGPPRVVKGDAENDGEEMRKAFVAGGLEKLRKLQMTMRGEAIF</sequence>
<evidence type="ECO:0000256" key="1">
    <source>
        <dbReference type="SAM" id="MobiDB-lite"/>
    </source>
</evidence>
<protein>
    <submittedName>
        <fullName evidence="2">Uncharacterized protein</fullName>
    </submittedName>
</protein>
<feature type="compositionally biased region" description="Low complexity" evidence="1">
    <location>
        <begin position="142"/>
        <end position="152"/>
    </location>
</feature>
<name>A0A7S1FCL9_NOCSC</name>
<feature type="region of interest" description="Disordered" evidence="1">
    <location>
        <begin position="140"/>
        <end position="159"/>
    </location>
</feature>
<feature type="region of interest" description="Disordered" evidence="1">
    <location>
        <begin position="1"/>
        <end position="113"/>
    </location>
</feature>
<accession>A0A7S1FCL9</accession>
<organism evidence="2">
    <name type="scientific">Noctiluca scintillans</name>
    <name type="common">Sea sparkle</name>
    <name type="synonym">Red tide dinoflagellate</name>
    <dbReference type="NCBI Taxonomy" id="2966"/>
    <lineage>
        <taxon>Eukaryota</taxon>
        <taxon>Sar</taxon>
        <taxon>Alveolata</taxon>
        <taxon>Dinophyceae</taxon>
        <taxon>Noctilucales</taxon>
        <taxon>Noctilucaceae</taxon>
        <taxon>Noctiluca</taxon>
    </lineage>
</organism>
<evidence type="ECO:0000313" key="2">
    <source>
        <dbReference type="EMBL" id="CAD8857346.1"/>
    </source>
</evidence>
<feature type="compositionally biased region" description="Basic and acidic residues" evidence="1">
    <location>
        <begin position="1"/>
        <end position="90"/>
    </location>
</feature>
<proteinExistence type="predicted"/>